<keyword evidence="3" id="KW-0786">Thiamine pyrophosphate</keyword>
<dbReference type="GO" id="GO:0006086">
    <property type="term" value="P:pyruvate decarboxylation to acetyl-CoA"/>
    <property type="evidence" value="ECO:0007669"/>
    <property type="project" value="TreeGrafter"/>
</dbReference>
<dbReference type="EMBL" id="UINC01149135">
    <property type="protein sequence ID" value="SVD41419.1"/>
    <property type="molecule type" value="Genomic_DNA"/>
</dbReference>
<evidence type="ECO:0000256" key="2">
    <source>
        <dbReference type="ARBA" id="ARBA00023002"/>
    </source>
</evidence>
<proteinExistence type="predicted"/>
<evidence type="ECO:0000259" key="4">
    <source>
        <dbReference type="Pfam" id="PF00676"/>
    </source>
</evidence>
<dbReference type="InterPro" id="IPR001017">
    <property type="entry name" value="DH_E1"/>
</dbReference>
<name>A0A382V4J4_9ZZZZ</name>
<dbReference type="PANTHER" id="PTHR11516">
    <property type="entry name" value="PYRUVATE DEHYDROGENASE E1 COMPONENT, ALPHA SUBUNIT BACTERIAL AND ORGANELLAR"/>
    <property type="match status" value="1"/>
</dbReference>
<dbReference type="PANTHER" id="PTHR11516:SF60">
    <property type="entry name" value="PYRUVATE DEHYDROGENASE E1 COMPONENT SUBUNIT ALPHA"/>
    <property type="match status" value="1"/>
</dbReference>
<gene>
    <name evidence="5" type="ORF">METZ01_LOCUS394273</name>
</gene>
<reference evidence="5" key="1">
    <citation type="submission" date="2018-05" db="EMBL/GenBank/DDBJ databases">
        <authorList>
            <person name="Lanie J.A."/>
            <person name="Ng W.-L."/>
            <person name="Kazmierczak K.M."/>
            <person name="Andrzejewski T.M."/>
            <person name="Davidsen T.M."/>
            <person name="Wayne K.J."/>
            <person name="Tettelin H."/>
            <person name="Glass J.I."/>
            <person name="Rusch D."/>
            <person name="Podicherti R."/>
            <person name="Tsui H.-C.T."/>
            <person name="Winkler M.E."/>
        </authorList>
    </citation>
    <scope>NUCLEOTIDE SEQUENCE</scope>
</reference>
<dbReference type="Pfam" id="PF00676">
    <property type="entry name" value="E1_dh"/>
    <property type="match status" value="1"/>
</dbReference>
<dbReference type="GO" id="GO:0004739">
    <property type="term" value="F:pyruvate dehydrogenase (acetyl-transferring) activity"/>
    <property type="evidence" value="ECO:0007669"/>
    <property type="project" value="TreeGrafter"/>
</dbReference>
<evidence type="ECO:0000256" key="1">
    <source>
        <dbReference type="ARBA" id="ARBA00001964"/>
    </source>
</evidence>
<evidence type="ECO:0000313" key="5">
    <source>
        <dbReference type="EMBL" id="SVD41419.1"/>
    </source>
</evidence>
<feature type="non-terminal residue" evidence="5">
    <location>
        <position position="279"/>
    </location>
</feature>
<dbReference type="Gene3D" id="3.40.50.970">
    <property type="match status" value="1"/>
</dbReference>
<protein>
    <recommendedName>
        <fullName evidence="4">Dehydrogenase E1 component domain-containing protein</fullName>
    </recommendedName>
</protein>
<feature type="domain" description="Dehydrogenase E1 component" evidence="4">
    <location>
        <begin position="43"/>
        <end position="273"/>
    </location>
</feature>
<organism evidence="5">
    <name type="scientific">marine metagenome</name>
    <dbReference type="NCBI Taxonomy" id="408172"/>
    <lineage>
        <taxon>unclassified sequences</taxon>
        <taxon>metagenomes</taxon>
        <taxon>ecological metagenomes</taxon>
    </lineage>
</organism>
<evidence type="ECO:0000256" key="3">
    <source>
        <dbReference type="ARBA" id="ARBA00023052"/>
    </source>
</evidence>
<sequence>MSFTMDKNKLKNYRLDGLGDPNLFHDPIDISEFPVDYYVDALERMKLIRKAEEILGENVENGNIKCPCHLSIGQEAIPVGISKFLTKDDYVFGNHRSHGHYLSLTDDVHSLFAETLGKVTGSSKGMGGSMHVIAKEKGFHGSVPIVSGTIPISVGAGLTSKIKNEDTISVSYFGDGTVEEGTFHESLNLASFYNLPVLFVCENNLFSSHMHINERQPFDSVARFANPHRITNVTIDGNDLNEVFNVAEEAISKLRNGEGPFFLEAVTYRWRGHVGPNEN</sequence>
<dbReference type="AlphaFoldDB" id="A0A382V4J4"/>
<accession>A0A382V4J4</accession>
<dbReference type="InterPro" id="IPR029061">
    <property type="entry name" value="THDP-binding"/>
</dbReference>
<dbReference type="InterPro" id="IPR050642">
    <property type="entry name" value="PDH_E1_Alpha_Subunit"/>
</dbReference>
<dbReference type="SUPFAM" id="SSF52518">
    <property type="entry name" value="Thiamin diphosphate-binding fold (THDP-binding)"/>
    <property type="match status" value="1"/>
</dbReference>
<comment type="cofactor">
    <cofactor evidence="1">
        <name>thiamine diphosphate</name>
        <dbReference type="ChEBI" id="CHEBI:58937"/>
    </cofactor>
</comment>
<keyword evidence="2" id="KW-0560">Oxidoreductase</keyword>
<dbReference type="CDD" id="cd02000">
    <property type="entry name" value="TPP_E1_PDC_ADC_BCADC"/>
    <property type="match status" value="1"/>
</dbReference>